<keyword evidence="2" id="KW-1185">Reference proteome</keyword>
<dbReference type="EMBL" id="CM037620">
    <property type="protein sequence ID" value="KAH7994482.1"/>
    <property type="molecule type" value="Genomic_DNA"/>
</dbReference>
<protein>
    <submittedName>
        <fullName evidence="1">Uncharacterized protein</fullName>
    </submittedName>
</protein>
<dbReference type="Proteomes" id="UP000827872">
    <property type="component" value="Linkage Group LG07"/>
</dbReference>
<evidence type="ECO:0000313" key="1">
    <source>
        <dbReference type="EMBL" id="KAH7994482.1"/>
    </source>
</evidence>
<reference evidence="1" key="1">
    <citation type="submission" date="2021-08" db="EMBL/GenBank/DDBJ databases">
        <title>The first chromosome-level gecko genome reveals the dynamic sex chromosomes of Neotropical dwarf geckos (Sphaerodactylidae: Sphaerodactylus).</title>
        <authorList>
            <person name="Pinto B.J."/>
            <person name="Keating S.E."/>
            <person name="Gamble T."/>
        </authorList>
    </citation>
    <scope>NUCLEOTIDE SEQUENCE</scope>
    <source>
        <strain evidence="1">TG3544</strain>
    </source>
</reference>
<comment type="caution">
    <text evidence="1">The sequence shown here is derived from an EMBL/GenBank/DDBJ whole genome shotgun (WGS) entry which is preliminary data.</text>
</comment>
<proteinExistence type="predicted"/>
<sequence>MPPFFPRSYLADQCWNGGFIYLIMLRRIKRKAPLPPSNGNNSNSSETKARPASEPSGKASQNGKRTRKFGVITRTPSGGKEAKGHKGSPKTEHENGPCTRMEVDGIPPEASKTERKLESPLPRVDSPFPAGQYRSRLSDGGILDLNASELSLQEAQGDSE</sequence>
<name>A0ACB8EP02_9SAUR</name>
<organism evidence="1 2">
    <name type="scientific">Sphaerodactylus townsendi</name>
    <dbReference type="NCBI Taxonomy" id="933632"/>
    <lineage>
        <taxon>Eukaryota</taxon>
        <taxon>Metazoa</taxon>
        <taxon>Chordata</taxon>
        <taxon>Craniata</taxon>
        <taxon>Vertebrata</taxon>
        <taxon>Euteleostomi</taxon>
        <taxon>Lepidosauria</taxon>
        <taxon>Squamata</taxon>
        <taxon>Bifurcata</taxon>
        <taxon>Gekkota</taxon>
        <taxon>Sphaerodactylidae</taxon>
        <taxon>Sphaerodactylus</taxon>
    </lineage>
</organism>
<accession>A0ACB8EP02</accession>
<gene>
    <name evidence="1" type="ORF">K3G42_008186</name>
</gene>
<evidence type="ECO:0000313" key="2">
    <source>
        <dbReference type="Proteomes" id="UP000827872"/>
    </source>
</evidence>